<sequence length="49" mass="5339">MAFGSEFGCCEAADIDVLLLLFCRSHSLKAWALVGAAPEALRRQSQSLR</sequence>
<protein>
    <submittedName>
        <fullName evidence="1">Uncharacterized protein</fullName>
    </submittedName>
</protein>
<dbReference type="AlphaFoldDB" id="A0A3P7QUG1"/>
<feature type="non-terminal residue" evidence="1">
    <location>
        <position position="49"/>
    </location>
</feature>
<name>A0A3P7QUG1_CYLGO</name>
<dbReference type="Proteomes" id="UP000271889">
    <property type="component" value="Unassembled WGS sequence"/>
</dbReference>
<dbReference type="EMBL" id="UYRV01124779">
    <property type="protein sequence ID" value="VDN34526.1"/>
    <property type="molecule type" value="Genomic_DNA"/>
</dbReference>
<proteinExistence type="predicted"/>
<accession>A0A3P7QUG1</accession>
<reference evidence="1 2" key="1">
    <citation type="submission" date="2018-11" db="EMBL/GenBank/DDBJ databases">
        <authorList>
            <consortium name="Pathogen Informatics"/>
        </authorList>
    </citation>
    <scope>NUCLEOTIDE SEQUENCE [LARGE SCALE GENOMIC DNA]</scope>
</reference>
<evidence type="ECO:0000313" key="2">
    <source>
        <dbReference type="Proteomes" id="UP000271889"/>
    </source>
</evidence>
<keyword evidence="2" id="KW-1185">Reference proteome</keyword>
<dbReference type="OrthoDB" id="6287725at2759"/>
<gene>
    <name evidence="1" type="ORF">CGOC_LOCUS12661</name>
</gene>
<evidence type="ECO:0000313" key="1">
    <source>
        <dbReference type="EMBL" id="VDN34526.1"/>
    </source>
</evidence>
<organism evidence="1 2">
    <name type="scientific">Cylicostephanus goldi</name>
    <name type="common">Nematode worm</name>
    <dbReference type="NCBI Taxonomy" id="71465"/>
    <lineage>
        <taxon>Eukaryota</taxon>
        <taxon>Metazoa</taxon>
        <taxon>Ecdysozoa</taxon>
        <taxon>Nematoda</taxon>
        <taxon>Chromadorea</taxon>
        <taxon>Rhabditida</taxon>
        <taxon>Rhabditina</taxon>
        <taxon>Rhabditomorpha</taxon>
        <taxon>Strongyloidea</taxon>
        <taxon>Strongylidae</taxon>
        <taxon>Cylicostephanus</taxon>
    </lineage>
</organism>